<dbReference type="RefSeq" id="WP_243067331.1">
    <property type="nucleotide sequence ID" value="NZ_JAIVFK010000038.1"/>
</dbReference>
<evidence type="ECO:0000256" key="6">
    <source>
        <dbReference type="ARBA" id="ARBA00022989"/>
    </source>
</evidence>
<keyword evidence="6 8" id="KW-1133">Transmembrane helix</keyword>
<keyword evidence="5 8" id="KW-0812">Transmembrane</keyword>
<dbReference type="Pfam" id="PF01594">
    <property type="entry name" value="AI-2E_transport"/>
    <property type="match status" value="1"/>
</dbReference>
<dbReference type="EMBL" id="JAIVFP010000001">
    <property type="protein sequence ID" value="MCI4683374.1"/>
    <property type="molecule type" value="Genomic_DNA"/>
</dbReference>
<evidence type="ECO:0000256" key="5">
    <source>
        <dbReference type="ARBA" id="ARBA00022692"/>
    </source>
</evidence>
<comment type="subcellular location">
    <subcellularLocation>
        <location evidence="1">Cell membrane</location>
        <topology evidence="1">Multi-pass membrane protein</topology>
    </subcellularLocation>
</comment>
<evidence type="ECO:0000313" key="10">
    <source>
        <dbReference type="Proteomes" id="UP001139104"/>
    </source>
</evidence>
<dbReference type="InterPro" id="IPR002549">
    <property type="entry name" value="AI-2E-like"/>
</dbReference>
<comment type="caution">
    <text evidence="9">The sequence shown here is derived from an EMBL/GenBank/DDBJ whole genome shotgun (WGS) entry which is preliminary data.</text>
</comment>
<evidence type="ECO:0000256" key="1">
    <source>
        <dbReference type="ARBA" id="ARBA00004651"/>
    </source>
</evidence>
<keyword evidence="3" id="KW-0813">Transport</keyword>
<accession>A0ABS9Z6W6</accession>
<feature type="transmembrane region" description="Helical" evidence="8">
    <location>
        <begin position="175"/>
        <end position="199"/>
    </location>
</feature>
<reference evidence="9" key="1">
    <citation type="journal article" date="2022" name="ISME J.">
        <title>Identification of active gaseous-alkane degraders at natural gas seeps.</title>
        <authorList>
            <person name="Farhan Ul Haque M."/>
            <person name="Hernandez M."/>
            <person name="Crombie A.T."/>
            <person name="Murrell J.C."/>
        </authorList>
    </citation>
    <scope>NUCLEOTIDE SEQUENCE</scope>
    <source>
        <strain evidence="9">PC2</strain>
    </source>
</reference>
<feature type="transmembrane region" description="Helical" evidence="8">
    <location>
        <begin position="314"/>
        <end position="346"/>
    </location>
</feature>
<name>A0ABS9Z6W6_9HYPH</name>
<dbReference type="PANTHER" id="PTHR21716:SF67">
    <property type="entry name" value="TRANSPORT PROTEIN YDIK-RELATED"/>
    <property type="match status" value="1"/>
</dbReference>
<evidence type="ECO:0000256" key="2">
    <source>
        <dbReference type="ARBA" id="ARBA00009773"/>
    </source>
</evidence>
<protein>
    <submittedName>
        <fullName evidence="9">AI-2E family transporter</fullName>
    </submittedName>
</protein>
<organism evidence="9 10">
    <name type="scientific">Candidatus Rhodoblastus alkanivorans</name>
    <dbReference type="NCBI Taxonomy" id="2954117"/>
    <lineage>
        <taxon>Bacteria</taxon>
        <taxon>Pseudomonadati</taxon>
        <taxon>Pseudomonadota</taxon>
        <taxon>Alphaproteobacteria</taxon>
        <taxon>Hyphomicrobiales</taxon>
        <taxon>Rhodoblastaceae</taxon>
        <taxon>Rhodoblastus</taxon>
    </lineage>
</organism>
<sequence length="371" mass="39708">MSLDRTEVANSDRLTVTWVELTIRLGVLGVFLYWSFLLISPFTTIMAWSTVLTVALYPAYDWMVRFFGGRRRLAAALLTAASLLVVVGPATSLVLGLIGSLRTLSTEFDLSAITLPPPSDAVKKWPLIGEAAYQFWSLAFTNLRAALVQIAPQLKPLGGNLLQIAAGGGAAALKFFTAIVVAGFLFPAAPALVSILKMFSRRVAPGRGEHFLELAGATIRSVSSGVVGVAILQTLLAALGLVVAGVPGASLISIAILILAIVQVGPSVVIIPVIIWSWFSMEHMTAMLFTIYMIPVNLFDNFLRPILMARGLTTPLLVILIGVVGGVISFGITGLFLGPITLSVFWELFMAWIKESDDPEASFPPNSEARP</sequence>
<feature type="transmembrane region" description="Helical" evidence="8">
    <location>
        <begin position="45"/>
        <end position="63"/>
    </location>
</feature>
<keyword evidence="10" id="KW-1185">Reference proteome</keyword>
<evidence type="ECO:0000256" key="7">
    <source>
        <dbReference type="ARBA" id="ARBA00023136"/>
    </source>
</evidence>
<dbReference type="Proteomes" id="UP001139104">
    <property type="component" value="Unassembled WGS sequence"/>
</dbReference>
<dbReference type="PANTHER" id="PTHR21716">
    <property type="entry name" value="TRANSMEMBRANE PROTEIN"/>
    <property type="match status" value="1"/>
</dbReference>
<gene>
    <name evidence="9" type="ORF">K2U94_11450</name>
</gene>
<keyword evidence="4" id="KW-1003">Cell membrane</keyword>
<evidence type="ECO:0000256" key="4">
    <source>
        <dbReference type="ARBA" id="ARBA00022475"/>
    </source>
</evidence>
<evidence type="ECO:0000256" key="3">
    <source>
        <dbReference type="ARBA" id="ARBA00022448"/>
    </source>
</evidence>
<proteinExistence type="inferred from homology"/>
<keyword evidence="7 8" id="KW-0472">Membrane</keyword>
<evidence type="ECO:0000313" key="9">
    <source>
        <dbReference type="EMBL" id="MCI4683374.1"/>
    </source>
</evidence>
<comment type="similarity">
    <text evidence="2">Belongs to the autoinducer-2 exporter (AI-2E) (TC 2.A.86) family.</text>
</comment>
<evidence type="ECO:0000256" key="8">
    <source>
        <dbReference type="SAM" id="Phobius"/>
    </source>
</evidence>
<feature type="transmembrane region" description="Helical" evidence="8">
    <location>
        <begin position="75"/>
        <end position="98"/>
    </location>
</feature>
<feature type="transmembrane region" description="Helical" evidence="8">
    <location>
        <begin position="21"/>
        <end position="39"/>
    </location>
</feature>